<keyword evidence="7 8" id="KW-0472">Membrane</keyword>
<feature type="transmembrane region" description="Helical" evidence="8">
    <location>
        <begin position="123"/>
        <end position="145"/>
    </location>
</feature>
<feature type="transmembrane region" description="Helical" evidence="8">
    <location>
        <begin position="254"/>
        <end position="274"/>
    </location>
</feature>
<keyword evidence="6 8" id="KW-1133">Transmembrane helix</keyword>
<feature type="transmembrane region" description="Helical" evidence="8">
    <location>
        <begin position="6"/>
        <end position="22"/>
    </location>
</feature>
<dbReference type="AlphaFoldDB" id="A0AAW9HX55"/>
<feature type="transmembrane region" description="Helical" evidence="8">
    <location>
        <begin position="58"/>
        <end position="82"/>
    </location>
</feature>
<dbReference type="Proteomes" id="UP001281731">
    <property type="component" value="Unassembled WGS sequence"/>
</dbReference>
<feature type="transmembrane region" description="Helical" evidence="8">
    <location>
        <begin position="286"/>
        <end position="305"/>
    </location>
</feature>
<keyword evidence="5 8" id="KW-0812">Transmembrane</keyword>
<comment type="subcellular location">
    <subcellularLocation>
        <location evidence="1">Cell membrane</location>
        <topology evidence="1">Multi-pass membrane protein</topology>
    </subcellularLocation>
</comment>
<keyword evidence="3" id="KW-0813">Transport</keyword>
<dbReference type="RefSeq" id="WP_320756259.1">
    <property type="nucleotide sequence ID" value="NZ_JAWNGC010000001.1"/>
</dbReference>
<name>A0AAW9HX55_9ACTO</name>
<evidence type="ECO:0000256" key="2">
    <source>
        <dbReference type="ARBA" id="ARBA00010145"/>
    </source>
</evidence>
<dbReference type="InterPro" id="IPR038770">
    <property type="entry name" value="Na+/solute_symporter_sf"/>
</dbReference>
<dbReference type="EMBL" id="JAWNGC010000001">
    <property type="protein sequence ID" value="MDY5154391.1"/>
    <property type="molecule type" value="Genomic_DNA"/>
</dbReference>
<comment type="similarity">
    <text evidence="2">Belongs to the auxin efflux carrier (TC 2.A.69) family.</text>
</comment>
<evidence type="ECO:0000256" key="8">
    <source>
        <dbReference type="SAM" id="Phobius"/>
    </source>
</evidence>
<feature type="transmembrane region" description="Helical" evidence="8">
    <location>
        <begin position="34"/>
        <end position="52"/>
    </location>
</feature>
<comment type="caution">
    <text evidence="9">The sequence shown here is derived from an EMBL/GenBank/DDBJ whole genome shotgun (WGS) entry which is preliminary data.</text>
</comment>
<dbReference type="PANTHER" id="PTHR36838">
    <property type="entry name" value="AUXIN EFFLUX CARRIER FAMILY PROTEIN"/>
    <property type="match status" value="1"/>
</dbReference>
<evidence type="ECO:0000313" key="9">
    <source>
        <dbReference type="EMBL" id="MDY5154391.1"/>
    </source>
</evidence>
<evidence type="ECO:0000256" key="1">
    <source>
        <dbReference type="ARBA" id="ARBA00004651"/>
    </source>
</evidence>
<evidence type="ECO:0000256" key="6">
    <source>
        <dbReference type="ARBA" id="ARBA00022989"/>
    </source>
</evidence>
<evidence type="ECO:0000313" key="10">
    <source>
        <dbReference type="Proteomes" id="UP001281731"/>
    </source>
</evidence>
<dbReference type="PANTHER" id="PTHR36838:SF3">
    <property type="entry name" value="TRANSPORTER AUXIN EFFLUX CARRIER EC FAMILY"/>
    <property type="match status" value="1"/>
</dbReference>
<protein>
    <submittedName>
        <fullName evidence="9">AEC family transporter</fullName>
    </submittedName>
</protein>
<keyword evidence="4" id="KW-1003">Cell membrane</keyword>
<sequence length="308" mass="32454">MSTILLNFWGIIAIILVGYILARTNVVPKGTDRVLTQLAFASTLPALIFVMVSHGDPAAVFSAVGTTNIISAVGVALLYALIGRYLLNIRGTELTVGMLTACYTNIGNLGIAFLVAITGDATAAAPILLFQIVVLLPFFFAVLDWQTGRNSGGIMKALARMMTNPLLIAVLTGLVVSIVKIPIPAVIESPLDMMGKANVPIILLAMGISLRGSHIPKWGHDAAALLLGIVMRCIGGPLLVWLSAMPMGVTGKELMSLMIVGAFPTANNVFVFAHRYHANVGLARDAVIITTFVSLAVILGIAVVFHTA</sequence>
<dbReference type="Gene3D" id="1.20.1530.20">
    <property type="match status" value="1"/>
</dbReference>
<feature type="transmembrane region" description="Helical" evidence="8">
    <location>
        <begin position="222"/>
        <end position="242"/>
    </location>
</feature>
<dbReference type="GO" id="GO:0005886">
    <property type="term" value="C:plasma membrane"/>
    <property type="evidence" value="ECO:0007669"/>
    <property type="project" value="UniProtKB-SubCell"/>
</dbReference>
<dbReference type="Pfam" id="PF03547">
    <property type="entry name" value="Mem_trans"/>
    <property type="match status" value="2"/>
</dbReference>
<reference evidence="9" key="1">
    <citation type="submission" date="2023-10" db="EMBL/GenBank/DDBJ databases">
        <title>Whole Genome based description of the genera Actinobaculum and Actinotignum reveals a complex phylogenetic relationship within the species included in the genus Actinotignum.</title>
        <authorList>
            <person name="Jensen C.S."/>
            <person name="Dargis R."/>
            <person name="Kemp M."/>
            <person name="Christensen J.J."/>
        </authorList>
    </citation>
    <scope>NUCLEOTIDE SEQUENCE</scope>
    <source>
        <strain evidence="9">SLA_B511</strain>
    </source>
</reference>
<evidence type="ECO:0000256" key="5">
    <source>
        <dbReference type="ARBA" id="ARBA00022692"/>
    </source>
</evidence>
<evidence type="ECO:0000256" key="3">
    <source>
        <dbReference type="ARBA" id="ARBA00022448"/>
    </source>
</evidence>
<proteinExistence type="inferred from homology"/>
<gene>
    <name evidence="9" type="ORF">R6G80_01425</name>
</gene>
<evidence type="ECO:0000256" key="4">
    <source>
        <dbReference type="ARBA" id="ARBA00022475"/>
    </source>
</evidence>
<feature type="transmembrane region" description="Helical" evidence="8">
    <location>
        <begin position="94"/>
        <end position="117"/>
    </location>
</feature>
<organism evidence="9 10">
    <name type="scientific">Actinotignum urinale</name>
    <dbReference type="NCBI Taxonomy" id="190146"/>
    <lineage>
        <taxon>Bacteria</taxon>
        <taxon>Bacillati</taxon>
        <taxon>Actinomycetota</taxon>
        <taxon>Actinomycetes</taxon>
        <taxon>Actinomycetales</taxon>
        <taxon>Actinomycetaceae</taxon>
        <taxon>Actinotignum</taxon>
    </lineage>
</organism>
<accession>A0AAW9HX55</accession>
<feature type="transmembrane region" description="Helical" evidence="8">
    <location>
        <begin position="193"/>
        <end position="210"/>
    </location>
</feature>
<dbReference type="GO" id="GO:0055085">
    <property type="term" value="P:transmembrane transport"/>
    <property type="evidence" value="ECO:0007669"/>
    <property type="project" value="InterPro"/>
</dbReference>
<feature type="transmembrane region" description="Helical" evidence="8">
    <location>
        <begin position="166"/>
        <end position="187"/>
    </location>
</feature>
<dbReference type="InterPro" id="IPR004776">
    <property type="entry name" value="Mem_transp_PIN-like"/>
</dbReference>
<evidence type="ECO:0000256" key="7">
    <source>
        <dbReference type="ARBA" id="ARBA00023136"/>
    </source>
</evidence>